<dbReference type="InterPro" id="IPR010156">
    <property type="entry name" value="CRISPR-assoc_prot_Cas6"/>
</dbReference>
<organism evidence="7 8">
    <name type="scientific">Gomphosphaeria aponina SAG 52.96 = DSM 107014</name>
    <dbReference type="NCBI Taxonomy" id="1521640"/>
    <lineage>
        <taxon>Bacteria</taxon>
        <taxon>Bacillati</taxon>
        <taxon>Cyanobacteriota</taxon>
        <taxon>Cyanophyceae</taxon>
        <taxon>Oscillatoriophycideae</taxon>
        <taxon>Chroococcales</taxon>
        <taxon>Gomphosphaeriaceae</taxon>
        <taxon>Gomphosphaeria</taxon>
    </lineage>
</organism>
<dbReference type="InterPro" id="IPR019267">
    <property type="entry name" value="CRISPR-assoc_Cas6_C"/>
</dbReference>
<dbReference type="GO" id="GO:0004519">
    <property type="term" value="F:endonuclease activity"/>
    <property type="evidence" value="ECO:0007669"/>
    <property type="project" value="UniProtKB-KW"/>
</dbReference>
<name>A0A941GWN4_9CHRO</name>
<feature type="domain" description="CRISPR-associated protein Cas6 C-terminal" evidence="5">
    <location>
        <begin position="154"/>
        <end position="265"/>
    </location>
</feature>
<evidence type="ECO:0000256" key="4">
    <source>
        <dbReference type="ARBA" id="ARBA00023118"/>
    </source>
</evidence>
<keyword evidence="4" id="KW-0051">Antiviral defense</keyword>
<dbReference type="NCBIfam" id="TIGR01877">
    <property type="entry name" value="cas_cas6"/>
    <property type="match status" value="1"/>
</dbReference>
<gene>
    <name evidence="7" type="primary">cas6</name>
    <name evidence="7" type="ORF">DSM107014_14650</name>
</gene>
<keyword evidence="2" id="KW-0255">Endonuclease</keyword>
<dbReference type="InterPro" id="IPR045747">
    <property type="entry name" value="CRISPR-assoc_prot_Cas6_N_sf"/>
</dbReference>
<reference evidence="7" key="1">
    <citation type="submission" date="2021-02" db="EMBL/GenBank/DDBJ databases">
        <title>Metagenome analyses of Stigonema ocellatum DSM 106950, Chlorogloea purpurea SAG 13.99 and Gomphosphaeria aponina DSM 107014.</title>
        <authorList>
            <person name="Marter P."/>
            <person name="Huang S."/>
        </authorList>
    </citation>
    <scope>NUCLEOTIDE SEQUENCE</scope>
    <source>
        <strain evidence="7">JP213</strain>
    </source>
</reference>
<keyword evidence="3" id="KW-0378">Hydrolase</keyword>
<keyword evidence="1" id="KW-0540">Nuclease</keyword>
<dbReference type="EMBL" id="JADQBC010000108">
    <property type="protein sequence ID" value="MBR8829113.1"/>
    <property type="molecule type" value="Genomic_DNA"/>
</dbReference>
<dbReference type="Gene3D" id="3.30.70.1890">
    <property type="match status" value="1"/>
</dbReference>
<evidence type="ECO:0000313" key="7">
    <source>
        <dbReference type="EMBL" id="MBR8829113.1"/>
    </source>
</evidence>
<evidence type="ECO:0000259" key="6">
    <source>
        <dbReference type="Pfam" id="PF19308"/>
    </source>
</evidence>
<feature type="domain" description="CRISPR-associated protein Cas6-like N-terminal" evidence="6">
    <location>
        <begin position="1"/>
        <end position="141"/>
    </location>
</feature>
<dbReference type="CDD" id="cd21141">
    <property type="entry name" value="Cas6_III-like"/>
    <property type="match status" value="1"/>
</dbReference>
<evidence type="ECO:0000256" key="2">
    <source>
        <dbReference type="ARBA" id="ARBA00022759"/>
    </source>
</evidence>
<dbReference type="Pfam" id="PF10040">
    <property type="entry name" value="CRISPR_Cas6"/>
    <property type="match status" value="1"/>
</dbReference>
<dbReference type="Pfam" id="PF19308">
    <property type="entry name" value="CRISPR_Cas6_N"/>
    <property type="match status" value="1"/>
</dbReference>
<comment type="caution">
    <text evidence="7">The sequence shown here is derived from an EMBL/GenBank/DDBJ whole genome shotgun (WGS) entry which is preliminary data.</text>
</comment>
<evidence type="ECO:0000259" key="5">
    <source>
        <dbReference type="Pfam" id="PF10040"/>
    </source>
</evidence>
<dbReference type="InterPro" id="IPR045648">
    <property type="entry name" value="CRISPR-assoc_Cas6-like_N"/>
</dbReference>
<proteinExistence type="predicted"/>
<sequence length="277" mass="31680">MPHSLVINLLPLSPIPTQYLTGNHLHAMFLTLVSNVNQELGDRLHQSQSHKPFTISPLQYNSKEGFRLYWRYNKPIFAGNSCWWRISLLDDALFSHLTPLWLNQTGQKLHLGSTELQITSILGTPQLNQPWANATTYEQLYSEASESDRRPVLLFATPTVFSQGKYDSAMPTPELVFQSLLRSWNKYSNIPFSADILATIFPSYFNLETQVFSHENKNLIGCIGKIKFRIFEEIKPIYIKQINTLVDFALYCGVGKKTTMGMGMVRRELNDSGEKNE</sequence>
<evidence type="ECO:0000256" key="1">
    <source>
        <dbReference type="ARBA" id="ARBA00022722"/>
    </source>
</evidence>
<evidence type="ECO:0000256" key="3">
    <source>
        <dbReference type="ARBA" id="ARBA00022801"/>
    </source>
</evidence>
<accession>A0A941GWN4</accession>
<dbReference type="Proteomes" id="UP000767446">
    <property type="component" value="Unassembled WGS sequence"/>
</dbReference>
<dbReference type="GO" id="GO:0016788">
    <property type="term" value="F:hydrolase activity, acting on ester bonds"/>
    <property type="evidence" value="ECO:0007669"/>
    <property type="project" value="InterPro"/>
</dbReference>
<dbReference type="Gene3D" id="3.30.70.1900">
    <property type="match status" value="1"/>
</dbReference>
<evidence type="ECO:0000313" key="8">
    <source>
        <dbReference type="Proteomes" id="UP000767446"/>
    </source>
</evidence>
<dbReference type="GO" id="GO:0051607">
    <property type="term" value="P:defense response to virus"/>
    <property type="evidence" value="ECO:0007669"/>
    <property type="project" value="UniProtKB-KW"/>
</dbReference>
<protein>
    <submittedName>
        <fullName evidence="7">CRISPR-associated endoribonuclease Cas6</fullName>
    </submittedName>
</protein>
<dbReference type="AlphaFoldDB" id="A0A941GWN4"/>